<comment type="catalytic activity">
    <reaction evidence="1">
        <text>ATP + protein L-histidine = ADP + protein N-phospho-L-histidine.</text>
        <dbReference type="EC" id="2.7.13.3"/>
    </reaction>
</comment>
<accession>A0A0S4XNV2</accession>
<dbReference type="InterPro" id="IPR004358">
    <property type="entry name" value="Sig_transdc_His_kin-like_C"/>
</dbReference>
<organism evidence="6">
    <name type="scientific">Sulfurovum sp. enrichment culture clone C5</name>
    <dbReference type="NCBI Taxonomy" id="497650"/>
    <lineage>
        <taxon>Bacteria</taxon>
        <taxon>Pseudomonadati</taxon>
        <taxon>Campylobacterota</taxon>
        <taxon>Epsilonproteobacteria</taxon>
        <taxon>Campylobacterales</taxon>
        <taxon>Sulfurovaceae</taxon>
        <taxon>Sulfurovum</taxon>
        <taxon>environmental samples</taxon>
    </lineage>
</organism>
<evidence type="ECO:0000256" key="4">
    <source>
        <dbReference type="SAM" id="Coils"/>
    </source>
</evidence>
<dbReference type="PRINTS" id="PR00344">
    <property type="entry name" value="BCTRLSENSOR"/>
</dbReference>
<dbReference type="InterPro" id="IPR036890">
    <property type="entry name" value="HATPase_C_sf"/>
</dbReference>
<keyword evidence="3" id="KW-0597">Phosphoprotein</keyword>
<evidence type="ECO:0000256" key="1">
    <source>
        <dbReference type="ARBA" id="ARBA00000085"/>
    </source>
</evidence>
<dbReference type="Pfam" id="PF13589">
    <property type="entry name" value="HATPase_c_3"/>
    <property type="match status" value="1"/>
</dbReference>
<dbReference type="PANTHER" id="PTHR43547:SF2">
    <property type="entry name" value="HYBRID SIGNAL TRANSDUCTION HISTIDINE KINASE C"/>
    <property type="match status" value="1"/>
</dbReference>
<dbReference type="InterPro" id="IPR003594">
    <property type="entry name" value="HATPase_dom"/>
</dbReference>
<dbReference type="InterPro" id="IPR005467">
    <property type="entry name" value="His_kinase_dom"/>
</dbReference>
<gene>
    <name evidence="6" type="ORF">BN3087_550004</name>
</gene>
<dbReference type="PANTHER" id="PTHR43547">
    <property type="entry name" value="TWO-COMPONENT HISTIDINE KINASE"/>
    <property type="match status" value="1"/>
</dbReference>
<evidence type="ECO:0000313" key="6">
    <source>
        <dbReference type="EMBL" id="CUV65988.1"/>
    </source>
</evidence>
<feature type="domain" description="Histidine kinase" evidence="5">
    <location>
        <begin position="639"/>
        <end position="851"/>
    </location>
</feature>
<dbReference type="Gene3D" id="3.30.565.10">
    <property type="entry name" value="Histidine kinase-like ATPase, C-terminal domain"/>
    <property type="match status" value="2"/>
</dbReference>
<proteinExistence type="predicted"/>
<dbReference type="AlphaFoldDB" id="A0A0S4XNV2"/>
<evidence type="ECO:0000259" key="5">
    <source>
        <dbReference type="PROSITE" id="PS50109"/>
    </source>
</evidence>
<feature type="coiled-coil region" evidence="4">
    <location>
        <begin position="559"/>
        <end position="622"/>
    </location>
</feature>
<keyword evidence="6" id="KW-0808">Transferase</keyword>
<evidence type="ECO:0000256" key="3">
    <source>
        <dbReference type="ARBA" id="ARBA00022553"/>
    </source>
</evidence>
<dbReference type="GO" id="GO:0000155">
    <property type="term" value="F:phosphorelay sensor kinase activity"/>
    <property type="evidence" value="ECO:0007669"/>
    <property type="project" value="TreeGrafter"/>
</dbReference>
<dbReference type="EMBL" id="FAXN01000057">
    <property type="protein sequence ID" value="CUV65988.1"/>
    <property type="molecule type" value="Genomic_DNA"/>
</dbReference>
<evidence type="ECO:0000256" key="2">
    <source>
        <dbReference type="ARBA" id="ARBA00012438"/>
    </source>
</evidence>
<keyword evidence="6" id="KW-0418">Kinase</keyword>
<keyword evidence="4" id="KW-0175">Coiled coil</keyword>
<dbReference type="SMART" id="SM00387">
    <property type="entry name" value="HATPase_c"/>
    <property type="match status" value="1"/>
</dbReference>
<dbReference type="Pfam" id="PF02518">
    <property type="entry name" value="HATPase_c"/>
    <property type="match status" value="1"/>
</dbReference>
<dbReference type="SUPFAM" id="SSF55874">
    <property type="entry name" value="ATPase domain of HSP90 chaperone/DNA topoisomerase II/histidine kinase"/>
    <property type="match status" value="2"/>
</dbReference>
<dbReference type="EC" id="2.7.13.3" evidence="2"/>
<dbReference type="PROSITE" id="PS50109">
    <property type="entry name" value="HIS_KIN"/>
    <property type="match status" value="1"/>
</dbReference>
<sequence>MSSEFKQVSFSTHAHIKNIIGKELINDDNVAIMELVKNSYDAGASKVNIEFKNLVDDKNKPSEIIIIDDGSGMSENDVLTKWLNIAYSSKKNNHTQNNRYQAGNKGVGRFSCDRLGKNLNLYTKQENGAYIHLKVSWKDFENAEKIDTQIQDIPVFIREIEELKFKNETGFDTFSHGTILQIIDLNESWIEFTKKNNLFNEIDIDKTKLLKLKNSLERLINPNQSFDEESFKIFLHLSDELGEDKATPYHEKVTGEVKNQIFSKLDFKTTFIESFITEDGSKIVTELKDKNEIIFKLIEKNVDFPLLKSIKTTIYYLNPYAKGFFKKQTGLDSVEFGSIHLFINGFRIPPYGDRDNDALGLEVRKGQGNARYFGNREILGRIEINDFENNFRIISSREGIVQNSYYKQLIRDSEKQNKKYNGYFYSTLKRLEKYVVDGLRWDSLPDDVSEATAQKKIVAGEWDESEEIYKIEKKESLLNISDIIKQILAVNQKNILDLYINDELIENLVEEDKEKTNKKLQDFIKNFGNLSSEILDEKTQKAIKKLTKNIDDENLSNSFKNILLQKKNIEEELEEEKQSKKELYKLFKKKIRDDRDKAKAKEQKLEEKLKQTQDELIQKKKHNAFQGSIIGTEKKYIIGLQHQIKHSTSRIMNNLQLFLEERGVDSLNDDEKAFLKVISMESSKILSIANFITKANYNVQSTEAEDDDVVNFIDHYINEIYINQSKIIDTDFDEIKVHTNDIEYKCKYVPLEITTIIDNFISNAENAKAKSIAFEFFKDNEELLLKISDNGNGIKSDMIDKIFDFGTTTTDGSGIGLYNVKSTVESMNGSISVESDGFSFSTFTIRISNEIRV</sequence>
<protein>
    <recommendedName>
        <fullName evidence="2">histidine kinase</fullName>
        <ecNumber evidence="2">2.7.13.3</ecNumber>
    </recommendedName>
</protein>
<reference evidence="6" key="1">
    <citation type="submission" date="2015-11" db="EMBL/GenBank/DDBJ databases">
        <authorList>
            <person name="Zhang Y."/>
            <person name="Guo Z."/>
        </authorList>
    </citation>
    <scope>NUCLEOTIDE SEQUENCE</scope>
    <source>
        <strain evidence="6">BN30871</strain>
    </source>
</reference>
<name>A0A0S4XNV2_9BACT</name>